<dbReference type="Proteomes" id="UP001142055">
    <property type="component" value="Chromosome 1"/>
</dbReference>
<comment type="caution">
    <text evidence="2">The sequence shown here is derived from an EMBL/GenBank/DDBJ whole genome shotgun (WGS) entry which is preliminary data.</text>
</comment>
<gene>
    <name evidence="2" type="ORF">RDWZM_000374</name>
</gene>
<accession>A0A9Q0RPI2</accession>
<feature type="compositionally biased region" description="Basic and acidic residues" evidence="1">
    <location>
        <begin position="30"/>
        <end position="46"/>
    </location>
</feature>
<name>A0A9Q0RPI2_BLOTA</name>
<keyword evidence="3" id="KW-1185">Reference proteome</keyword>
<dbReference type="EMBL" id="JAPWDV010000001">
    <property type="protein sequence ID" value="KAJ6221829.1"/>
    <property type="molecule type" value="Genomic_DNA"/>
</dbReference>
<reference evidence="2" key="1">
    <citation type="submission" date="2022-12" db="EMBL/GenBank/DDBJ databases">
        <title>Genome assemblies of Blomia tropicalis.</title>
        <authorList>
            <person name="Cui Y."/>
        </authorList>
    </citation>
    <scope>NUCLEOTIDE SEQUENCE</scope>
    <source>
        <tissue evidence="2">Adult mites</tissue>
    </source>
</reference>
<proteinExistence type="predicted"/>
<sequence length="110" mass="12713">MFLNEQHQLSQQQQKKQQQQQLVSSNGDQIESKDGSDSNDEKDSNRRRLINHQISSFDESPEEIQFQETSSTRLSLGRHRRRPAEEVRLKGFGTLDQPTFKQLKEATGNA</sequence>
<feature type="region of interest" description="Disordered" evidence="1">
    <location>
        <begin position="1"/>
        <end position="83"/>
    </location>
</feature>
<dbReference type="AlphaFoldDB" id="A0A9Q0RPI2"/>
<organism evidence="2 3">
    <name type="scientific">Blomia tropicalis</name>
    <name type="common">Mite</name>
    <dbReference type="NCBI Taxonomy" id="40697"/>
    <lineage>
        <taxon>Eukaryota</taxon>
        <taxon>Metazoa</taxon>
        <taxon>Ecdysozoa</taxon>
        <taxon>Arthropoda</taxon>
        <taxon>Chelicerata</taxon>
        <taxon>Arachnida</taxon>
        <taxon>Acari</taxon>
        <taxon>Acariformes</taxon>
        <taxon>Sarcoptiformes</taxon>
        <taxon>Astigmata</taxon>
        <taxon>Glycyphagoidea</taxon>
        <taxon>Echimyopodidae</taxon>
        <taxon>Blomia</taxon>
    </lineage>
</organism>
<evidence type="ECO:0000313" key="2">
    <source>
        <dbReference type="EMBL" id="KAJ6221829.1"/>
    </source>
</evidence>
<evidence type="ECO:0000256" key="1">
    <source>
        <dbReference type="SAM" id="MobiDB-lite"/>
    </source>
</evidence>
<protein>
    <submittedName>
        <fullName evidence="2">Uncharacterized protein</fullName>
    </submittedName>
</protein>
<feature type="compositionally biased region" description="Low complexity" evidence="1">
    <location>
        <begin position="1"/>
        <end position="22"/>
    </location>
</feature>
<evidence type="ECO:0000313" key="3">
    <source>
        <dbReference type="Proteomes" id="UP001142055"/>
    </source>
</evidence>